<keyword evidence="3" id="KW-1185">Reference proteome</keyword>
<dbReference type="Proteomes" id="UP000184447">
    <property type="component" value="Unassembled WGS sequence"/>
</dbReference>
<dbReference type="EMBL" id="FQXM01000053">
    <property type="protein sequence ID" value="SHI06895.1"/>
    <property type="molecule type" value="Genomic_DNA"/>
</dbReference>
<dbReference type="STRING" id="1121316.SAMN02745207_04182"/>
<dbReference type="AlphaFoldDB" id="A0A1M5Y457"/>
<sequence>MKKIKKFILVFVVLMVINLVGCNSLNSKVEKYTIDKSGEQSLNNIENIIIEGYYLNINIFVSDKDTLSYKLSGDVNLNLTNNIEDKINIISYVKENDLMITLNKDSDLKEYNSTNSLSLDIEIPKAYYKNLSISTSYSNIRVMGITVNELVIDSNEGSMYIENSTSNNLVAILDRVDFISDKVITSKSYMEMTKGNISLKDFNGNLEIYSREAEIDIQLGESNDDIEIWNEKGEIDLYLPKEATFKLDARTKNGYVKCEFPIPINEISSNEGLKGVVFDDSSSVIINNNEGNIKIMKKN</sequence>
<accession>A0A1M5Y457</accession>
<evidence type="ECO:0000259" key="1">
    <source>
        <dbReference type="Pfam" id="PF13349"/>
    </source>
</evidence>
<dbReference type="RefSeq" id="WP_073340959.1">
    <property type="nucleotide sequence ID" value="NZ_FQXM01000053.1"/>
</dbReference>
<proteinExistence type="predicted"/>
<evidence type="ECO:0000313" key="3">
    <source>
        <dbReference type="Proteomes" id="UP000184447"/>
    </source>
</evidence>
<protein>
    <submittedName>
        <fullName evidence="2">Putative adhesin</fullName>
    </submittedName>
</protein>
<reference evidence="2 3" key="1">
    <citation type="submission" date="2016-11" db="EMBL/GenBank/DDBJ databases">
        <authorList>
            <person name="Jaros S."/>
            <person name="Januszkiewicz K."/>
            <person name="Wedrychowicz H."/>
        </authorList>
    </citation>
    <scope>NUCLEOTIDE SEQUENCE [LARGE SCALE GENOMIC DNA]</scope>
    <source>
        <strain evidence="2 3">DSM 8605</strain>
    </source>
</reference>
<dbReference type="Pfam" id="PF13349">
    <property type="entry name" value="DUF4097"/>
    <property type="match status" value="1"/>
</dbReference>
<dbReference type="OrthoDB" id="1896129at2"/>
<evidence type="ECO:0000313" key="2">
    <source>
        <dbReference type="EMBL" id="SHI06895.1"/>
    </source>
</evidence>
<gene>
    <name evidence="2" type="ORF">SAMN02745207_04182</name>
</gene>
<dbReference type="InterPro" id="IPR025164">
    <property type="entry name" value="Toastrack_DUF4097"/>
</dbReference>
<organism evidence="2 3">
    <name type="scientific">Clostridium grantii DSM 8605</name>
    <dbReference type="NCBI Taxonomy" id="1121316"/>
    <lineage>
        <taxon>Bacteria</taxon>
        <taxon>Bacillati</taxon>
        <taxon>Bacillota</taxon>
        <taxon>Clostridia</taxon>
        <taxon>Eubacteriales</taxon>
        <taxon>Clostridiaceae</taxon>
        <taxon>Clostridium</taxon>
    </lineage>
</organism>
<name>A0A1M5Y457_9CLOT</name>
<feature type="domain" description="DUF4097" evidence="1">
    <location>
        <begin position="47"/>
        <end position="295"/>
    </location>
</feature>